<evidence type="ECO:0000256" key="2">
    <source>
        <dbReference type="ARBA" id="ARBA00022777"/>
    </source>
</evidence>
<dbReference type="EMBL" id="AUZY01010102">
    <property type="protein sequence ID" value="EQD39870.1"/>
    <property type="molecule type" value="Genomic_DNA"/>
</dbReference>
<dbReference type="GO" id="GO:0004674">
    <property type="term" value="F:protein serine/threonine kinase activity"/>
    <property type="evidence" value="ECO:0007669"/>
    <property type="project" value="TreeGrafter"/>
</dbReference>
<reference evidence="4" key="1">
    <citation type="submission" date="2013-08" db="EMBL/GenBank/DDBJ databases">
        <authorList>
            <person name="Mendez C."/>
            <person name="Richter M."/>
            <person name="Ferrer M."/>
            <person name="Sanchez J."/>
        </authorList>
    </citation>
    <scope>NUCLEOTIDE SEQUENCE</scope>
</reference>
<evidence type="ECO:0000313" key="4">
    <source>
        <dbReference type="EMBL" id="EQD39870.1"/>
    </source>
</evidence>
<protein>
    <submittedName>
        <fullName evidence="4">HipA domain-containing protein</fullName>
    </submittedName>
</protein>
<comment type="caution">
    <text evidence="4">The sequence shown here is derived from an EMBL/GenBank/DDBJ whole genome shotgun (WGS) entry which is preliminary data.</text>
</comment>
<accession>T1AD80</accession>
<evidence type="ECO:0000256" key="1">
    <source>
        <dbReference type="ARBA" id="ARBA00022679"/>
    </source>
</evidence>
<evidence type="ECO:0000259" key="3">
    <source>
        <dbReference type="Pfam" id="PF07804"/>
    </source>
</evidence>
<feature type="non-terminal residue" evidence="4">
    <location>
        <position position="178"/>
    </location>
</feature>
<proteinExistence type="predicted"/>
<feature type="non-terminal residue" evidence="4">
    <location>
        <position position="1"/>
    </location>
</feature>
<keyword evidence="1" id="KW-0808">Transferase</keyword>
<dbReference type="PANTHER" id="PTHR37419">
    <property type="entry name" value="SERINE/THREONINE-PROTEIN KINASE TOXIN HIPA"/>
    <property type="match status" value="1"/>
</dbReference>
<reference evidence="4" key="2">
    <citation type="journal article" date="2014" name="ISME J.">
        <title>Microbial stratification in low pH oxic and suboxic macroscopic growths along an acid mine drainage.</title>
        <authorList>
            <person name="Mendez-Garcia C."/>
            <person name="Mesa V."/>
            <person name="Sprenger R.R."/>
            <person name="Richter M."/>
            <person name="Diez M.S."/>
            <person name="Solano J."/>
            <person name="Bargiela R."/>
            <person name="Golyshina O.V."/>
            <person name="Manteca A."/>
            <person name="Ramos J.L."/>
            <person name="Gallego J.R."/>
            <person name="Llorente I."/>
            <person name="Martins Dos Santos V.A."/>
            <person name="Jensen O.N."/>
            <person name="Pelaez A.I."/>
            <person name="Sanchez J."/>
            <person name="Ferrer M."/>
        </authorList>
    </citation>
    <scope>NUCLEOTIDE SEQUENCE</scope>
</reference>
<name>T1AD80_9ZZZZ</name>
<dbReference type="Pfam" id="PF07804">
    <property type="entry name" value="HipA_C"/>
    <property type="match status" value="1"/>
</dbReference>
<gene>
    <name evidence="4" type="ORF">B1B_15197</name>
</gene>
<keyword evidence="2" id="KW-0418">Kinase</keyword>
<dbReference type="InterPro" id="IPR012893">
    <property type="entry name" value="HipA-like_C"/>
</dbReference>
<dbReference type="GO" id="GO:0005829">
    <property type="term" value="C:cytosol"/>
    <property type="evidence" value="ECO:0007669"/>
    <property type="project" value="TreeGrafter"/>
</dbReference>
<dbReference type="PANTHER" id="PTHR37419:SF8">
    <property type="entry name" value="TOXIN YJJJ"/>
    <property type="match status" value="1"/>
</dbReference>
<feature type="domain" description="HipA-like C-terminal" evidence="3">
    <location>
        <begin position="92"/>
        <end position="165"/>
    </location>
</feature>
<organism evidence="4">
    <name type="scientific">mine drainage metagenome</name>
    <dbReference type="NCBI Taxonomy" id="410659"/>
    <lineage>
        <taxon>unclassified sequences</taxon>
        <taxon>metagenomes</taxon>
        <taxon>ecological metagenomes</taxon>
    </lineage>
</organism>
<sequence length="178" mass="19967">FRDALPDFWGRLVYASNNSIPSEIVTNIMLMRRSDPFRIGALDFSDENQIPNFKAASEVHDMIRLVAAAQEILDGNEVGLDCEERRLFLQGTSMGGARPKATVLHEGRLFLAKFPVKDDRFDNARVEMALSDLARHVGIETPNTQLIPLPDGRGVFLSERFDREPVPGKSGSFFRKGF</sequence>
<dbReference type="InterPro" id="IPR052028">
    <property type="entry name" value="HipA_Ser/Thr_kinase"/>
</dbReference>
<dbReference type="AlphaFoldDB" id="T1AD80"/>